<gene>
    <name evidence="2" type="ORF">ED236_03635</name>
</gene>
<dbReference type="RefSeq" id="WP_123236538.1">
    <property type="nucleotide sequence ID" value="NZ_RJVP01000001.1"/>
</dbReference>
<evidence type="ECO:0000313" key="3">
    <source>
        <dbReference type="Proteomes" id="UP000275137"/>
    </source>
</evidence>
<reference evidence="2 3" key="1">
    <citation type="submission" date="2018-10" db="EMBL/GenBank/DDBJ databases">
        <authorList>
            <person name="Chen W.-M."/>
        </authorList>
    </citation>
    <scope>NUCLEOTIDE SEQUENCE [LARGE SCALE GENOMIC DNA]</scope>
    <source>
        <strain evidence="2 3">H-5</strain>
    </source>
</reference>
<proteinExistence type="predicted"/>
<dbReference type="InterPro" id="IPR053136">
    <property type="entry name" value="UTP_pyrophosphatase-like"/>
</dbReference>
<dbReference type="Gene3D" id="3.30.2010.10">
    <property type="entry name" value="Metalloproteases ('zincins'), catalytic domain"/>
    <property type="match status" value="1"/>
</dbReference>
<sequence>MSPQQLQLPDGSRIPYILQRRARRTVGLRISAEGLVVNAPVRLSIKTLETMLLSKAGWIQSKLQARQDHPAPVMHWQSGASVLLLGETLTLDIHNRPRQRQVQIDAGRLSVGVPDVEDTSAVARKVLLWYKQQAGQDFQRRLELYAARLGVPTPPLYLSNARSRWGSCNSRGEVRLNWRLIQAPAHIINYVVCHELAHLKQMNHSPKFWALVGSLYPDYKSAEHALKQMSAQLHVMSLG</sequence>
<dbReference type="AlphaFoldDB" id="A0A3N0V6W8"/>
<protein>
    <submittedName>
        <fullName evidence="2">M48 family peptidase</fullName>
    </submittedName>
</protein>
<dbReference type="PANTHER" id="PTHR30399:SF1">
    <property type="entry name" value="UTP PYROPHOSPHATASE"/>
    <property type="match status" value="1"/>
</dbReference>
<dbReference type="Pfam" id="PF01863">
    <property type="entry name" value="YgjP-like"/>
    <property type="match status" value="1"/>
</dbReference>
<feature type="domain" description="YgjP-like metallopeptidase" evidence="1">
    <location>
        <begin position="24"/>
        <end position="228"/>
    </location>
</feature>
<comment type="caution">
    <text evidence="2">The sequence shown here is derived from an EMBL/GenBank/DDBJ whole genome shotgun (WGS) entry which is preliminary data.</text>
</comment>
<dbReference type="EMBL" id="RJVP01000001">
    <property type="protein sequence ID" value="ROH88546.1"/>
    <property type="molecule type" value="Genomic_DNA"/>
</dbReference>
<accession>A0A3N0V6W8</accession>
<dbReference type="InterPro" id="IPR002725">
    <property type="entry name" value="YgjP-like_metallopeptidase"/>
</dbReference>
<keyword evidence="3" id="KW-1185">Reference proteome</keyword>
<evidence type="ECO:0000259" key="1">
    <source>
        <dbReference type="Pfam" id="PF01863"/>
    </source>
</evidence>
<evidence type="ECO:0000313" key="2">
    <source>
        <dbReference type="EMBL" id="ROH88546.1"/>
    </source>
</evidence>
<name>A0A3N0V6W8_9PROT</name>
<dbReference type="Proteomes" id="UP000275137">
    <property type="component" value="Unassembled WGS sequence"/>
</dbReference>
<dbReference type="PANTHER" id="PTHR30399">
    <property type="entry name" value="UNCHARACTERIZED PROTEIN YGJP"/>
    <property type="match status" value="1"/>
</dbReference>
<organism evidence="2 3">
    <name type="scientific">Pseudomethylobacillus aquaticus</name>
    <dbReference type="NCBI Taxonomy" id="2676064"/>
    <lineage>
        <taxon>Bacteria</taxon>
        <taxon>Pseudomonadati</taxon>
        <taxon>Pseudomonadota</taxon>
        <taxon>Betaproteobacteria</taxon>
        <taxon>Nitrosomonadales</taxon>
        <taxon>Methylophilaceae</taxon>
        <taxon>Pseudomethylobacillus</taxon>
    </lineage>
</organism>
<dbReference type="CDD" id="cd07344">
    <property type="entry name" value="M48_yhfN_like"/>
    <property type="match status" value="1"/>
</dbReference>